<reference evidence="3 4" key="1">
    <citation type="submission" date="2016-07" db="EMBL/GenBank/DDBJ databases">
        <title>Pervasive Adenine N6-methylation of Active Genes in Fungi.</title>
        <authorList>
            <consortium name="DOE Joint Genome Institute"/>
            <person name="Mondo S.J."/>
            <person name="Dannebaum R.O."/>
            <person name="Kuo R.C."/>
            <person name="Labutti K."/>
            <person name="Haridas S."/>
            <person name="Kuo A."/>
            <person name="Salamov A."/>
            <person name="Ahrendt S.R."/>
            <person name="Lipzen A."/>
            <person name="Sullivan W."/>
            <person name="Andreopoulos W.B."/>
            <person name="Clum A."/>
            <person name="Lindquist E."/>
            <person name="Daum C."/>
            <person name="Ramamoorthy G.K."/>
            <person name="Gryganskyi A."/>
            <person name="Culley D."/>
            <person name="Magnuson J.K."/>
            <person name="James T.Y."/>
            <person name="O'Malley M.A."/>
            <person name="Stajich J.E."/>
            <person name="Spatafora J.W."/>
            <person name="Visel A."/>
            <person name="Grigoriev I.V."/>
        </authorList>
    </citation>
    <scope>NUCLEOTIDE SEQUENCE [LARGE SCALE GENOMIC DNA]</scope>
    <source>
        <strain evidence="3 4">NRRL 1336</strain>
    </source>
</reference>
<dbReference type="EMBL" id="MCGE01000003">
    <property type="protein sequence ID" value="ORZ23300.1"/>
    <property type="molecule type" value="Genomic_DNA"/>
</dbReference>
<feature type="domain" description="SUZ" evidence="2">
    <location>
        <begin position="52"/>
        <end position="116"/>
    </location>
</feature>
<feature type="region of interest" description="Disordered" evidence="1">
    <location>
        <begin position="74"/>
        <end position="98"/>
    </location>
</feature>
<dbReference type="STRING" id="90262.A0A1X2IW86"/>
<dbReference type="Pfam" id="PF12752">
    <property type="entry name" value="SUZ"/>
    <property type="match status" value="1"/>
</dbReference>
<dbReference type="Proteomes" id="UP000193560">
    <property type="component" value="Unassembled WGS sequence"/>
</dbReference>
<sequence>MSENDAWDDWETAADTGLADFKKPETPKTTSINKQNKEDANAKLWKQANEYSTPTIIRTDTIQTQYQPEIKILKRSNDAPRGHLKGTSTGTAQTKSLVDREKDYLLARKRIFGDQSTSGHSNNTR</sequence>
<dbReference type="InterPro" id="IPR024771">
    <property type="entry name" value="SUZ"/>
</dbReference>
<comment type="caution">
    <text evidence="3">The sequence shown here is derived from an EMBL/GenBank/DDBJ whole genome shotgun (WGS) entry which is preliminary data.</text>
</comment>
<dbReference type="OrthoDB" id="5373615at2759"/>
<evidence type="ECO:0000256" key="1">
    <source>
        <dbReference type="SAM" id="MobiDB-lite"/>
    </source>
</evidence>
<evidence type="ECO:0000313" key="3">
    <source>
        <dbReference type="EMBL" id="ORZ23300.1"/>
    </source>
</evidence>
<dbReference type="PANTHER" id="PTHR31796">
    <property type="entry name" value="SUZ DOMAIN-CONTAINING PROTEIN 1"/>
    <property type="match status" value="1"/>
</dbReference>
<dbReference type="PROSITE" id="PS51673">
    <property type="entry name" value="SUZ"/>
    <property type="match status" value="1"/>
</dbReference>
<dbReference type="AlphaFoldDB" id="A0A1X2IW86"/>
<accession>A0A1X2IW86</accession>
<evidence type="ECO:0000259" key="2">
    <source>
        <dbReference type="PROSITE" id="PS51673"/>
    </source>
</evidence>
<protein>
    <recommendedName>
        <fullName evidence="2">SUZ domain-containing protein</fullName>
    </recommendedName>
</protein>
<keyword evidence="4" id="KW-1185">Reference proteome</keyword>
<proteinExistence type="predicted"/>
<name>A0A1X2IW86_9FUNG</name>
<feature type="compositionally biased region" description="Polar residues" evidence="1">
    <location>
        <begin position="86"/>
        <end position="96"/>
    </location>
</feature>
<feature type="region of interest" description="Disordered" evidence="1">
    <location>
        <begin position="1"/>
        <end position="41"/>
    </location>
</feature>
<evidence type="ECO:0000313" key="4">
    <source>
        <dbReference type="Proteomes" id="UP000193560"/>
    </source>
</evidence>
<gene>
    <name evidence="3" type="ORF">BCR42DRAFT_446999</name>
</gene>
<feature type="compositionally biased region" description="Acidic residues" evidence="1">
    <location>
        <begin position="1"/>
        <end position="12"/>
    </location>
</feature>
<dbReference type="PANTHER" id="PTHR31796:SF2">
    <property type="entry name" value="SUZ DOMAIN-CONTAINING PROTEIN 1"/>
    <property type="match status" value="1"/>
</dbReference>
<organism evidence="3 4">
    <name type="scientific">Absidia repens</name>
    <dbReference type="NCBI Taxonomy" id="90262"/>
    <lineage>
        <taxon>Eukaryota</taxon>
        <taxon>Fungi</taxon>
        <taxon>Fungi incertae sedis</taxon>
        <taxon>Mucoromycota</taxon>
        <taxon>Mucoromycotina</taxon>
        <taxon>Mucoromycetes</taxon>
        <taxon>Mucorales</taxon>
        <taxon>Cunninghamellaceae</taxon>
        <taxon>Absidia</taxon>
    </lineage>
</organism>
<dbReference type="InterPro" id="IPR039228">
    <property type="entry name" value="SZRD1"/>
</dbReference>